<evidence type="ECO:0000313" key="2">
    <source>
        <dbReference type="EMBL" id="GGA28199.1"/>
    </source>
</evidence>
<dbReference type="EMBL" id="BMHF01000002">
    <property type="protein sequence ID" value="GGA28199.1"/>
    <property type="molecule type" value="Genomic_DNA"/>
</dbReference>
<keyword evidence="2" id="KW-0378">Hydrolase</keyword>
<dbReference type="InterPro" id="IPR029058">
    <property type="entry name" value="AB_hydrolase_fold"/>
</dbReference>
<dbReference type="InterPro" id="IPR050471">
    <property type="entry name" value="AB_hydrolase"/>
</dbReference>
<dbReference type="Gene3D" id="3.40.50.1820">
    <property type="entry name" value="alpha/beta hydrolase"/>
    <property type="match status" value="1"/>
</dbReference>
<evidence type="ECO:0000313" key="3">
    <source>
        <dbReference type="Proteomes" id="UP000609323"/>
    </source>
</evidence>
<organism evidence="2 3">
    <name type="scientific">Paenibacillus physcomitrellae</name>
    <dbReference type="NCBI Taxonomy" id="1619311"/>
    <lineage>
        <taxon>Bacteria</taxon>
        <taxon>Bacillati</taxon>
        <taxon>Bacillota</taxon>
        <taxon>Bacilli</taxon>
        <taxon>Bacillales</taxon>
        <taxon>Paenibacillaceae</taxon>
        <taxon>Paenibacillus</taxon>
    </lineage>
</organism>
<dbReference type="InterPro" id="IPR000073">
    <property type="entry name" value="AB_hydrolase_1"/>
</dbReference>
<accession>A0ABQ1FSQ2</accession>
<sequence>MNLPNAPVVTGIVTTEGDTLYYEIRGSGQPLLLIPSEGDAGCYENVAPLLAEHYQVITYDRRGHSRSTRNEPDRFDIGRQARDAVAVLKAAGHDSALVFGSGDGGVIALEMIKSQPQAIQAAVIHEPPVIRLLPDSKRWRYFFGGVSRTAEIHGVNEAMFMLSLSLKLPPQAQTRIPQAYKERIAGNAGFYVNHELTPLVHYKPNAELLLASGVPLRLAASQQTLDNDLYYGQTSKVLAEALGSEPAVLPGHHLSFFDMPEEWAAALLEILPVE</sequence>
<dbReference type="SUPFAM" id="SSF53474">
    <property type="entry name" value="alpha/beta-Hydrolases"/>
    <property type="match status" value="1"/>
</dbReference>
<dbReference type="RefSeq" id="WP_157739627.1">
    <property type="nucleotide sequence ID" value="NZ_BMHF01000002.1"/>
</dbReference>
<proteinExistence type="predicted"/>
<name>A0ABQ1FSQ2_9BACL</name>
<dbReference type="GO" id="GO:0016787">
    <property type="term" value="F:hydrolase activity"/>
    <property type="evidence" value="ECO:0007669"/>
    <property type="project" value="UniProtKB-KW"/>
</dbReference>
<comment type="caution">
    <text evidence="2">The sequence shown here is derived from an EMBL/GenBank/DDBJ whole genome shotgun (WGS) entry which is preliminary data.</text>
</comment>
<keyword evidence="3" id="KW-1185">Reference proteome</keyword>
<gene>
    <name evidence="2" type="ORF">GCM10010917_11450</name>
</gene>
<evidence type="ECO:0000259" key="1">
    <source>
        <dbReference type="Pfam" id="PF00561"/>
    </source>
</evidence>
<dbReference type="PANTHER" id="PTHR43433">
    <property type="entry name" value="HYDROLASE, ALPHA/BETA FOLD FAMILY PROTEIN"/>
    <property type="match status" value="1"/>
</dbReference>
<dbReference type="PANTHER" id="PTHR43433:SF5">
    <property type="entry name" value="AB HYDROLASE-1 DOMAIN-CONTAINING PROTEIN"/>
    <property type="match status" value="1"/>
</dbReference>
<reference evidence="3" key="1">
    <citation type="journal article" date="2019" name="Int. J. Syst. Evol. Microbiol.">
        <title>The Global Catalogue of Microorganisms (GCM) 10K type strain sequencing project: providing services to taxonomists for standard genome sequencing and annotation.</title>
        <authorList>
            <consortium name="The Broad Institute Genomics Platform"/>
            <consortium name="The Broad Institute Genome Sequencing Center for Infectious Disease"/>
            <person name="Wu L."/>
            <person name="Ma J."/>
        </authorList>
    </citation>
    <scope>NUCLEOTIDE SEQUENCE [LARGE SCALE GENOMIC DNA]</scope>
    <source>
        <strain evidence="3">CGMCC 1.15044</strain>
    </source>
</reference>
<protein>
    <submittedName>
        <fullName evidence="2">Alpha/beta hydrolase</fullName>
    </submittedName>
</protein>
<dbReference type="Proteomes" id="UP000609323">
    <property type="component" value="Unassembled WGS sequence"/>
</dbReference>
<dbReference type="Pfam" id="PF00561">
    <property type="entry name" value="Abhydrolase_1"/>
    <property type="match status" value="1"/>
</dbReference>
<feature type="domain" description="AB hydrolase-1" evidence="1">
    <location>
        <begin position="30"/>
        <end position="143"/>
    </location>
</feature>